<feature type="region of interest" description="Disordered" evidence="1">
    <location>
        <begin position="1"/>
        <end position="123"/>
    </location>
</feature>
<organism evidence="2 3">
    <name type="scientific">Prorocentrum cordatum</name>
    <dbReference type="NCBI Taxonomy" id="2364126"/>
    <lineage>
        <taxon>Eukaryota</taxon>
        <taxon>Sar</taxon>
        <taxon>Alveolata</taxon>
        <taxon>Dinophyceae</taxon>
        <taxon>Prorocentrales</taxon>
        <taxon>Prorocentraceae</taxon>
        <taxon>Prorocentrum</taxon>
    </lineage>
</organism>
<feature type="compositionally biased region" description="Low complexity" evidence="1">
    <location>
        <begin position="88"/>
        <end position="98"/>
    </location>
</feature>
<evidence type="ECO:0000313" key="3">
    <source>
        <dbReference type="Proteomes" id="UP001189429"/>
    </source>
</evidence>
<dbReference type="EMBL" id="CAUYUJ010002447">
    <property type="protein sequence ID" value="CAK0800799.1"/>
    <property type="molecule type" value="Genomic_DNA"/>
</dbReference>
<reference evidence="2" key="1">
    <citation type="submission" date="2023-10" db="EMBL/GenBank/DDBJ databases">
        <authorList>
            <person name="Chen Y."/>
            <person name="Shah S."/>
            <person name="Dougan E. K."/>
            <person name="Thang M."/>
            <person name="Chan C."/>
        </authorList>
    </citation>
    <scope>NUCLEOTIDE SEQUENCE [LARGE SCALE GENOMIC DNA]</scope>
</reference>
<name>A0ABN9Q524_9DINO</name>
<accession>A0ABN9Q524</accession>
<gene>
    <name evidence="2" type="ORF">PCOR1329_LOCUS8846</name>
</gene>
<sequence length="123" mass="12046">LAGCRDGALADRPGSGRGRCRDGGGHLGGSAQPGRVRGASRPCPPRVAQGLPGARRAAGACARGPGGEPREFRARQGAREGSPGVAGAGAADGVPVHVRSPPDRPRPGRGACPAGREAGACSD</sequence>
<dbReference type="Proteomes" id="UP001189429">
    <property type="component" value="Unassembled WGS sequence"/>
</dbReference>
<keyword evidence="3" id="KW-1185">Reference proteome</keyword>
<feature type="non-terminal residue" evidence="2">
    <location>
        <position position="123"/>
    </location>
</feature>
<feature type="compositionally biased region" description="Basic and acidic residues" evidence="1">
    <location>
        <begin position="68"/>
        <end position="78"/>
    </location>
</feature>
<feature type="non-terminal residue" evidence="2">
    <location>
        <position position="1"/>
    </location>
</feature>
<comment type="caution">
    <text evidence="2">The sequence shown here is derived from an EMBL/GenBank/DDBJ whole genome shotgun (WGS) entry which is preliminary data.</text>
</comment>
<feature type="compositionally biased region" description="Low complexity" evidence="1">
    <location>
        <begin position="108"/>
        <end position="123"/>
    </location>
</feature>
<evidence type="ECO:0000256" key="1">
    <source>
        <dbReference type="SAM" id="MobiDB-lite"/>
    </source>
</evidence>
<feature type="compositionally biased region" description="Low complexity" evidence="1">
    <location>
        <begin position="48"/>
        <end position="63"/>
    </location>
</feature>
<proteinExistence type="predicted"/>
<protein>
    <submittedName>
        <fullName evidence="2">Uncharacterized protein</fullName>
    </submittedName>
</protein>
<evidence type="ECO:0000313" key="2">
    <source>
        <dbReference type="EMBL" id="CAK0800799.1"/>
    </source>
</evidence>